<dbReference type="EMBL" id="FUEG01000003">
    <property type="protein sequence ID" value="SJL01382.1"/>
    <property type="molecule type" value="Genomic_DNA"/>
</dbReference>
<protein>
    <recommendedName>
        <fullName evidence="1">Heterokaryon incompatibility domain-containing protein</fullName>
    </recommendedName>
</protein>
<evidence type="ECO:0000313" key="3">
    <source>
        <dbReference type="Proteomes" id="UP000219338"/>
    </source>
</evidence>
<dbReference type="InterPro" id="IPR010730">
    <property type="entry name" value="HET"/>
</dbReference>
<gene>
    <name evidence="2" type="ORF">ARMOST_04703</name>
</gene>
<evidence type="ECO:0000313" key="2">
    <source>
        <dbReference type="EMBL" id="SJL01382.1"/>
    </source>
</evidence>
<evidence type="ECO:0000259" key="1">
    <source>
        <dbReference type="Pfam" id="PF06985"/>
    </source>
</evidence>
<keyword evidence="3" id="KW-1185">Reference proteome</keyword>
<name>A0A284QYA8_ARMOS</name>
<dbReference type="AlphaFoldDB" id="A0A284QYA8"/>
<feature type="domain" description="Heterokaryon incompatibility" evidence="1">
    <location>
        <begin position="204"/>
        <end position="294"/>
    </location>
</feature>
<dbReference type="Pfam" id="PF06985">
    <property type="entry name" value="HET"/>
    <property type="match status" value="1"/>
</dbReference>
<proteinExistence type="predicted"/>
<organism evidence="2 3">
    <name type="scientific">Armillaria ostoyae</name>
    <name type="common">Armillaria root rot fungus</name>
    <dbReference type="NCBI Taxonomy" id="47428"/>
    <lineage>
        <taxon>Eukaryota</taxon>
        <taxon>Fungi</taxon>
        <taxon>Dikarya</taxon>
        <taxon>Basidiomycota</taxon>
        <taxon>Agaricomycotina</taxon>
        <taxon>Agaricomycetes</taxon>
        <taxon>Agaricomycetidae</taxon>
        <taxon>Agaricales</taxon>
        <taxon>Marasmiineae</taxon>
        <taxon>Physalacriaceae</taxon>
        <taxon>Armillaria</taxon>
    </lineage>
</organism>
<accession>A0A284QYA8</accession>
<sequence length="580" mass="67065">MTPLVQPPLETNIHRFWTLEEMYSRSGEAENRVYNWTKLREQTCIKYQSLPQVTLSALAETGQAESTITVPKQRSYTGRKPVIRSALANTPCIDFGIHGVLEKLNATLGTSYSPNASILRSVLESFIAQNYDFGTVYTNIRPYWYDLTTIKYISETWDRHREMRQHILANNMISGENIPPRRIWDLYANRVVPFWVAFEYPWPISHAWVSDEERMNVWTPINGFEWSVPTPEDANLDLIRIEMLNLGAEYVWLDVLCLRQENGWREDLRKEEWKVDVPTIGSIYRNAMVVYYLSGLGRPFCLQPGDLESERCWFRRAWTLQEVSNNSIIGGETGNHWSMETSVRLIFKEELQALQTITKRSVFNVLWQMRNRVSTKPLDKVAGLAYVLSVKSIPIYDETQSEEDAWAALVDVMPKLYLQELLLYPEPGNECKLWRPSWSQVMAETLPSFGGITRTYEVVQTGKLEGDWYEGPCIKSGNVWGLADVANEGIPRQGELMVIDFTGAPHTFKISANHAYPIPDGSYILICSNYFSDFSEHWVVGWQRKDGKFAKLSVIRVADRKEKQRLYELRVAERCKLFLC</sequence>
<dbReference type="Proteomes" id="UP000219338">
    <property type="component" value="Unassembled WGS sequence"/>
</dbReference>
<dbReference type="OrthoDB" id="5418601at2759"/>
<reference evidence="3" key="1">
    <citation type="journal article" date="2017" name="Nat. Ecol. Evol.">
        <title>Genome expansion and lineage-specific genetic innovations in the forest pathogenic fungi Armillaria.</title>
        <authorList>
            <person name="Sipos G."/>
            <person name="Prasanna A.N."/>
            <person name="Walter M.C."/>
            <person name="O'Connor E."/>
            <person name="Balint B."/>
            <person name="Krizsan K."/>
            <person name="Kiss B."/>
            <person name="Hess J."/>
            <person name="Varga T."/>
            <person name="Slot J."/>
            <person name="Riley R."/>
            <person name="Boka B."/>
            <person name="Rigling D."/>
            <person name="Barry K."/>
            <person name="Lee J."/>
            <person name="Mihaltcheva S."/>
            <person name="LaButti K."/>
            <person name="Lipzen A."/>
            <person name="Waldron R."/>
            <person name="Moloney N.M."/>
            <person name="Sperisen C."/>
            <person name="Kredics L."/>
            <person name="Vagvoelgyi C."/>
            <person name="Patrignani A."/>
            <person name="Fitzpatrick D."/>
            <person name="Nagy I."/>
            <person name="Doyle S."/>
            <person name="Anderson J.B."/>
            <person name="Grigoriev I.V."/>
            <person name="Gueldener U."/>
            <person name="Muensterkoetter M."/>
            <person name="Nagy L.G."/>
        </authorList>
    </citation>
    <scope>NUCLEOTIDE SEQUENCE [LARGE SCALE GENOMIC DNA]</scope>
    <source>
        <strain evidence="3">C18/9</strain>
    </source>
</reference>